<sequence>MGSQRMIRVNELLKRQISEDLYHLHNPPVKPGEITVTRVDTSADLRQARVYISVIQGEEKRQQAVDYLNKRHGELQRLVMKRVRLKYTPRFEFEADPTLEEGDRVLKLLEEMEESGGSSPPEKPDPFDLPDASDRGNS</sequence>
<dbReference type="Pfam" id="PF02033">
    <property type="entry name" value="RBFA"/>
    <property type="match status" value="1"/>
</dbReference>
<dbReference type="PANTHER" id="PTHR33515">
    <property type="entry name" value="RIBOSOME-BINDING FACTOR A, CHLOROPLASTIC-RELATED"/>
    <property type="match status" value="1"/>
</dbReference>
<dbReference type="HAMAP" id="MF_00003">
    <property type="entry name" value="RbfA"/>
    <property type="match status" value="1"/>
</dbReference>
<dbReference type="EMBL" id="CP010904">
    <property type="protein sequence ID" value="AKJ63351.1"/>
    <property type="molecule type" value="Genomic_DNA"/>
</dbReference>
<proteinExistence type="inferred from homology"/>
<evidence type="ECO:0000256" key="2">
    <source>
        <dbReference type="HAMAP-Rule" id="MF_00003"/>
    </source>
</evidence>
<dbReference type="Proteomes" id="UP000035268">
    <property type="component" value="Chromosome"/>
</dbReference>
<gene>
    <name evidence="2 4" type="primary">rbfA</name>
    <name evidence="4" type="ORF">L21SP4_00063</name>
</gene>
<dbReference type="GO" id="GO:0043024">
    <property type="term" value="F:ribosomal small subunit binding"/>
    <property type="evidence" value="ECO:0007669"/>
    <property type="project" value="TreeGrafter"/>
</dbReference>
<dbReference type="InterPro" id="IPR023799">
    <property type="entry name" value="RbfA_dom_sf"/>
</dbReference>
<evidence type="ECO:0000313" key="4">
    <source>
        <dbReference type="EMBL" id="AKJ63351.1"/>
    </source>
</evidence>
<dbReference type="InterPro" id="IPR015946">
    <property type="entry name" value="KH_dom-like_a/b"/>
</dbReference>
<dbReference type="GO" id="GO:0005829">
    <property type="term" value="C:cytosol"/>
    <property type="evidence" value="ECO:0007669"/>
    <property type="project" value="TreeGrafter"/>
</dbReference>
<dbReference type="GO" id="GO:0030490">
    <property type="term" value="P:maturation of SSU-rRNA"/>
    <property type="evidence" value="ECO:0007669"/>
    <property type="project" value="UniProtKB-UniRule"/>
</dbReference>
<keyword evidence="2" id="KW-0963">Cytoplasm</keyword>
<dbReference type="NCBIfam" id="TIGR00082">
    <property type="entry name" value="rbfA"/>
    <property type="match status" value="1"/>
</dbReference>
<keyword evidence="5" id="KW-1185">Reference proteome</keyword>
<dbReference type="SUPFAM" id="SSF89919">
    <property type="entry name" value="Ribosome-binding factor A, RbfA"/>
    <property type="match status" value="1"/>
</dbReference>
<dbReference type="InterPro" id="IPR000238">
    <property type="entry name" value="RbfA"/>
</dbReference>
<feature type="region of interest" description="Disordered" evidence="3">
    <location>
        <begin position="110"/>
        <end position="138"/>
    </location>
</feature>
<comment type="subcellular location">
    <subcellularLocation>
        <location evidence="2">Cytoplasm</location>
    </subcellularLocation>
</comment>
<organism evidence="4 5">
    <name type="scientific">Kiritimatiella glycovorans</name>
    <dbReference type="NCBI Taxonomy" id="1307763"/>
    <lineage>
        <taxon>Bacteria</taxon>
        <taxon>Pseudomonadati</taxon>
        <taxon>Kiritimatiellota</taxon>
        <taxon>Kiritimatiellia</taxon>
        <taxon>Kiritimatiellales</taxon>
        <taxon>Kiritimatiellaceae</taxon>
        <taxon>Kiritimatiella</taxon>
    </lineage>
</organism>
<comment type="subunit">
    <text evidence="2">Monomer. Binds 30S ribosomal subunits, but not 50S ribosomal subunits or 70S ribosomes.</text>
</comment>
<dbReference type="PANTHER" id="PTHR33515:SF1">
    <property type="entry name" value="RIBOSOME-BINDING FACTOR A, CHLOROPLASTIC-RELATED"/>
    <property type="match status" value="1"/>
</dbReference>
<name>A0A0G3EA85_9BACT</name>
<reference evidence="5" key="1">
    <citation type="submission" date="2015-02" db="EMBL/GenBank/DDBJ databases">
        <title>Description and complete genome sequence of the first cultured representative of the subdivision 5 of the Verrucomicrobia phylum.</title>
        <authorList>
            <person name="Spring S."/>
            <person name="Bunk B."/>
            <person name="Sproer C."/>
            <person name="Klenk H.-P."/>
        </authorList>
    </citation>
    <scope>NUCLEOTIDE SEQUENCE [LARGE SCALE GENOMIC DNA]</scope>
    <source>
        <strain evidence="5">L21-Fru-AB</strain>
    </source>
</reference>
<protein>
    <recommendedName>
        <fullName evidence="2">Ribosome-binding factor A</fullName>
    </recommendedName>
</protein>
<feature type="compositionally biased region" description="Basic and acidic residues" evidence="3">
    <location>
        <begin position="122"/>
        <end position="138"/>
    </location>
</feature>
<evidence type="ECO:0000256" key="1">
    <source>
        <dbReference type="ARBA" id="ARBA00022517"/>
    </source>
</evidence>
<reference evidence="4 5" key="2">
    <citation type="journal article" date="2016" name="ISME J.">
        <title>Characterization of the first cultured representative of Verrucomicrobia subdivision 5 indicates the proposal of a novel phylum.</title>
        <authorList>
            <person name="Spring S."/>
            <person name="Bunk B."/>
            <person name="Sproer C."/>
            <person name="Schumann P."/>
            <person name="Rohde M."/>
            <person name="Tindall B.J."/>
            <person name="Klenk H.P."/>
        </authorList>
    </citation>
    <scope>NUCLEOTIDE SEQUENCE [LARGE SCALE GENOMIC DNA]</scope>
    <source>
        <strain evidence="4 5">L21-Fru-AB</strain>
    </source>
</reference>
<accession>A0A0G3EA85</accession>
<evidence type="ECO:0000256" key="3">
    <source>
        <dbReference type="SAM" id="MobiDB-lite"/>
    </source>
</evidence>
<dbReference type="KEGG" id="vbl:L21SP4_00063"/>
<comment type="function">
    <text evidence="2">One of several proteins that assist in the late maturation steps of the functional core of the 30S ribosomal subunit. Associates with free 30S ribosomal subunits (but not with 30S subunits that are part of 70S ribosomes or polysomes). Required for efficient processing of 16S rRNA. May interact with the 5'-terminal helix region of 16S rRNA.</text>
</comment>
<dbReference type="InterPro" id="IPR020053">
    <property type="entry name" value="Ribosome-bd_factorA_CS"/>
</dbReference>
<dbReference type="AlphaFoldDB" id="A0A0G3EA85"/>
<dbReference type="PROSITE" id="PS01319">
    <property type="entry name" value="RBFA"/>
    <property type="match status" value="1"/>
</dbReference>
<keyword evidence="1 2" id="KW-0690">Ribosome biogenesis</keyword>
<comment type="similarity">
    <text evidence="2">Belongs to the RbfA family.</text>
</comment>
<evidence type="ECO:0000313" key="5">
    <source>
        <dbReference type="Proteomes" id="UP000035268"/>
    </source>
</evidence>
<dbReference type="Gene3D" id="3.30.300.20">
    <property type="match status" value="1"/>
</dbReference>
<dbReference type="RefSeq" id="WP_082116403.1">
    <property type="nucleotide sequence ID" value="NZ_CP010904.1"/>
</dbReference>
<dbReference type="OrthoDB" id="9793478at2"/>
<dbReference type="STRING" id="1307763.L21SP4_00063"/>